<accession>A0A7Y0FHB6</accession>
<evidence type="ECO:0000313" key="2">
    <source>
        <dbReference type="EMBL" id="NML56258.1"/>
    </source>
</evidence>
<evidence type="ECO:0000256" key="1">
    <source>
        <dbReference type="SAM" id="SignalP"/>
    </source>
</evidence>
<keyword evidence="3" id="KW-1185">Reference proteome</keyword>
<dbReference type="AlphaFoldDB" id="A0A7Y0FHB6"/>
<reference evidence="2 3" key="1">
    <citation type="submission" date="2020-04" db="EMBL/GenBank/DDBJ databases">
        <title>Chryseobacterium sp. RJ-7-14 sp. nov., isolated from Jeju soil.</title>
        <authorList>
            <person name="Dahal R.H."/>
            <person name="Chaudhary D.K."/>
        </authorList>
    </citation>
    <scope>NUCLEOTIDE SEQUENCE [LARGE SCALE GENOMIC DNA]</scope>
    <source>
        <strain evidence="2 3">RJ-7-14</strain>
    </source>
</reference>
<organism evidence="2 3">
    <name type="scientific">Chryseobacterium cheonjiense</name>
    <dbReference type="NCBI Taxonomy" id="2728845"/>
    <lineage>
        <taxon>Bacteria</taxon>
        <taxon>Pseudomonadati</taxon>
        <taxon>Bacteroidota</taxon>
        <taxon>Flavobacteriia</taxon>
        <taxon>Flavobacteriales</taxon>
        <taxon>Weeksellaceae</taxon>
        <taxon>Chryseobacterium group</taxon>
        <taxon>Chryseobacterium</taxon>
    </lineage>
</organism>
<feature type="signal peptide" evidence="1">
    <location>
        <begin position="1"/>
        <end position="18"/>
    </location>
</feature>
<comment type="caution">
    <text evidence="2">The sequence shown here is derived from an EMBL/GenBank/DDBJ whole genome shotgun (WGS) entry which is preliminary data.</text>
</comment>
<sequence length="570" mass="62921">MKNFLIIFLILIASTENAYSQPIPPNTNRFSVVNYIALDGNGKYIPYTTHGFYESVPKGSIGRVYILPILKFDVNNIKYIDSKGKETYKNSDDIRTLVIPVTQELALPNESQKASIDAAIRSTTLSAYYAPIVKNMNGQPLLSPLVNSNPSLVNYLFSLASQYEATVIAPQQQLITDFNTNFQSQIISPNEVEFTVEAGGQTVYNKSIPGTYIVNGTFKNIRIENPTEYTKNVLADGNADISVSYKFKNSKVSSISAHIDATAVINQVLNEAYQSSTSQKSSGWAFLGFGSSKKSMKSSFNEQVNSQYKDETINATRIEMYDADEEMIDAFEKIFFPEISATEAIQNHLAAAEKAKAEGNEKLQNFHLQYAEALSKNDPNLTPNIEAAVAALGKKDYVGFIANGVRWGNNSGSGKTSIKRVLNSTEMTKMAKDYSSVKTISVQHAVTQPVIAKEEAKYKPSIGMIDAMPWEGQLYMFNGYSTPLQNVKCLLAGPITVGGALHRNNILPGTLIKSVGSHPVYDIQSFSDALKNYEPYERTYLTLIVPTAENPNVYKERNIEFTLGAVPDVE</sequence>
<keyword evidence="1" id="KW-0732">Signal</keyword>
<feature type="chain" id="PRO_5031447904" evidence="1">
    <location>
        <begin position="19"/>
        <end position="570"/>
    </location>
</feature>
<proteinExistence type="predicted"/>
<evidence type="ECO:0000313" key="3">
    <source>
        <dbReference type="Proteomes" id="UP000552615"/>
    </source>
</evidence>
<name>A0A7Y0FHB6_9FLAO</name>
<dbReference type="RefSeq" id="WP_169229663.1">
    <property type="nucleotide sequence ID" value="NZ_JABBGF010000001.1"/>
</dbReference>
<dbReference type="EMBL" id="JABBGF010000001">
    <property type="protein sequence ID" value="NML56258.1"/>
    <property type="molecule type" value="Genomic_DNA"/>
</dbReference>
<gene>
    <name evidence="2" type="ORF">HHL20_02765</name>
</gene>
<protein>
    <submittedName>
        <fullName evidence="2">Uncharacterized protein</fullName>
    </submittedName>
</protein>
<dbReference type="Proteomes" id="UP000552615">
    <property type="component" value="Unassembled WGS sequence"/>
</dbReference>